<keyword evidence="2" id="KW-1185">Reference proteome</keyword>
<evidence type="ECO:0000313" key="1">
    <source>
        <dbReference type="EMBL" id="CAG8624588.1"/>
    </source>
</evidence>
<dbReference type="EMBL" id="CAJVPT010017194">
    <property type="protein sequence ID" value="CAG8624588.1"/>
    <property type="molecule type" value="Genomic_DNA"/>
</dbReference>
<organism evidence="1 2">
    <name type="scientific">Acaulospora colombiana</name>
    <dbReference type="NCBI Taxonomy" id="27376"/>
    <lineage>
        <taxon>Eukaryota</taxon>
        <taxon>Fungi</taxon>
        <taxon>Fungi incertae sedis</taxon>
        <taxon>Mucoromycota</taxon>
        <taxon>Glomeromycotina</taxon>
        <taxon>Glomeromycetes</taxon>
        <taxon>Diversisporales</taxon>
        <taxon>Acaulosporaceae</taxon>
        <taxon>Acaulospora</taxon>
    </lineage>
</organism>
<protein>
    <submittedName>
        <fullName evidence="1">14271_t:CDS:1</fullName>
    </submittedName>
</protein>
<dbReference type="Proteomes" id="UP000789525">
    <property type="component" value="Unassembled WGS sequence"/>
</dbReference>
<proteinExistence type="predicted"/>
<gene>
    <name evidence="1" type="ORF">ACOLOM_LOCUS7447</name>
</gene>
<accession>A0ACA9N2Y8</accession>
<name>A0ACA9N2Y8_9GLOM</name>
<reference evidence="1" key="1">
    <citation type="submission" date="2021-06" db="EMBL/GenBank/DDBJ databases">
        <authorList>
            <person name="Kallberg Y."/>
            <person name="Tangrot J."/>
            <person name="Rosling A."/>
        </authorList>
    </citation>
    <scope>NUCLEOTIDE SEQUENCE</scope>
    <source>
        <strain evidence="1">CL356</strain>
    </source>
</reference>
<comment type="caution">
    <text evidence="1">The sequence shown here is derived from an EMBL/GenBank/DDBJ whole genome shotgun (WGS) entry which is preliminary data.</text>
</comment>
<evidence type="ECO:0000313" key="2">
    <source>
        <dbReference type="Proteomes" id="UP000789525"/>
    </source>
</evidence>
<sequence length="459" mass="48269">MPDSSPVIGSALPQQGAVLSAETLLAIRKYNQEVASYTLRQWNVAKLESERKERDRRKRRADALAQRAASNGTNNTGGVGAGGSLSSATPGGGKMMGHGLGSVRAGSRPPPSDRAHPHHPHQHNHHHYGPPDSDGPLMMVSRRKTDRALSGPTSTALPFGQRHSHDGRYPPHNQLHQHKPYPSQDLLAIEQRPTHHQASVSAGPRLHTRSYQIAAPIPSSVHVPAAAAATCPPLDPNTAHPFDRPATQHIESVAIGLAGEAEDKEDVLLDEPLVTPPRSWQRRLSGSTPPIPIPAPRQQQHPYYHHSRSHSQPCSNGQQGVGLSGSSAASSVSAQSHSPHMTSGSSRSSSSHLSRHSPPARALGFSAHFGMTSISHGAASVGAGAGVASTSVTTTSDSASSSNPTSEGSSRISSYSESTLRQSLKKDDDPVSAREKSGRPKAVNSSSSKGCGGSVNTVE</sequence>
<feature type="non-terminal residue" evidence="1">
    <location>
        <position position="459"/>
    </location>
</feature>